<comment type="caution">
    <text evidence="1">The sequence shown here is derived from an EMBL/GenBank/DDBJ whole genome shotgun (WGS) entry which is preliminary data.</text>
</comment>
<organism evidence="1 2">
    <name type="scientific">Carboxylicivirga linearis</name>
    <dbReference type="NCBI Taxonomy" id="1628157"/>
    <lineage>
        <taxon>Bacteria</taxon>
        <taxon>Pseudomonadati</taxon>
        <taxon>Bacteroidota</taxon>
        <taxon>Bacteroidia</taxon>
        <taxon>Marinilabiliales</taxon>
        <taxon>Marinilabiliaceae</taxon>
        <taxon>Carboxylicivirga</taxon>
    </lineage>
</organism>
<protein>
    <submittedName>
        <fullName evidence="1">Uncharacterized protein</fullName>
    </submittedName>
</protein>
<proteinExistence type="predicted"/>
<keyword evidence="2" id="KW-1185">Reference proteome</keyword>
<dbReference type="EMBL" id="JAGUCO010000052">
    <property type="protein sequence ID" value="MBS2101227.1"/>
    <property type="molecule type" value="Genomic_DNA"/>
</dbReference>
<sequence>MIERAITEDELISKFYQRHERVAKSWENYAQINHGQINGIVNSYIIDVRLLFNRNGKNISIKTIRQLTNSTRLLAKAPVIKNTTIEIKPIRTKDDNWKIIRNGKSINIFTSFFRNCTPYLLDNTYHLISKSRINHNLIIDKNLWRIISDLSDLEAISFKKQTLKIEYLDLISPENIEKLINTLEKKYGT</sequence>
<evidence type="ECO:0000313" key="1">
    <source>
        <dbReference type="EMBL" id="MBS2101227.1"/>
    </source>
</evidence>
<evidence type="ECO:0000313" key="2">
    <source>
        <dbReference type="Proteomes" id="UP000708576"/>
    </source>
</evidence>
<name>A0ABS5K249_9BACT</name>
<accession>A0ABS5K249</accession>
<dbReference type="RefSeq" id="WP_212220602.1">
    <property type="nucleotide sequence ID" value="NZ_JAGUCO010000052.1"/>
</dbReference>
<gene>
    <name evidence="1" type="ORF">KEM10_23275</name>
</gene>
<reference evidence="1 2" key="1">
    <citation type="journal article" date="2015" name="Int. J. Syst. Evol. Microbiol.">
        <title>Carboxylicivirga linearis sp. nov., isolated from a sea cucumber culture pond.</title>
        <authorList>
            <person name="Wang F.Q."/>
            <person name="Zhou Y.X."/>
            <person name="Lin X.Z."/>
            <person name="Chen G.J."/>
            <person name="Du Z.J."/>
        </authorList>
    </citation>
    <scope>NUCLEOTIDE SEQUENCE [LARGE SCALE GENOMIC DNA]</scope>
    <source>
        <strain evidence="1 2">FB218</strain>
    </source>
</reference>
<dbReference type="Proteomes" id="UP000708576">
    <property type="component" value="Unassembled WGS sequence"/>
</dbReference>